<evidence type="ECO:0000313" key="3">
    <source>
        <dbReference type="EMBL" id="TRX91006.1"/>
    </source>
</evidence>
<evidence type="ECO:0000256" key="1">
    <source>
        <dbReference type="SAM" id="MobiDB-lite"/>
    </source>
</evidence>
<keyword evidence="4" id="KW-1185">Reference proteome</keyword>
<dbReference type="PANTHER" id="PTHR21357:SF4">
    <property type="entry name" value="FAM172 FAMILY PROTEIN HOMOLOG CG10038"/>
    <property type="match status" value="1"/>
</dbReference>
<protein>
    <recommendedName>
        <fullName evidence="2">Arb2 domain-containing protein</fullName>
    </recommendedName>
</protein>
<dbReference type="STRING" id="2512241.A0A553HSR9"/>
<dbReference type="OrthoDB" id="421951at2759"/>
<name>A0A553HSR9_9PEZI</name>
<dbReference type="GO" id="GO:0005634">
    <property type="term" value="C:nucleus"/>
    <property type="evidence" value="ECO:0007669"/>
    <property type="project" value="TreeGrafter"/>
</dbReference>
<dbReference type="AlphaFoldDB" id="A0A553HSR9"/>
<comment type="caution">
    <text evidence="3">The sequence shown here is derived from an EMBL/GenBank/DDBJ whole genome shotgun (WGS) entry which is preliminary data.</text>
</comment>
<dbReference type="GO" id="GO:0035197">
    <property type="term" value="F:siRNA binding"/>
    <property type="evidence" value="ECO:0007669"/>
    <property type="project" value="TreeGrafter"/>
</dbReference>
<feature type="compositionally biased region" description="Basic and acidic residues" evidence="1">
    <location>
        <begin position="411"/>
        <end position="420"/>
    </location>
</feature>
<evidence type="ECO:0000259" key="2">
    <source>
        <dbReference type="Pfam" id="PF22749"/>
    </source>
</evidence>
<dbReference type="Proteomes" id="UP000319160">
    <property type="component" value="Unassembled WGS sequence"/>
</dbReference>
<sequence>MFVRKWSALPADPMFPSDLKGLGYFINKDDEVRSIENEDNYFKYFISRNMRVCERQRFAMNHEIHKRLADLGLSRLFLPECTTSAPSGPNVPIFVSADLAKKSRVVIIFGEIHQDLGVLAHRVLGGMGGIEKGSLVSVVKVLLQQRCSPADATAPGIILANMGELIWWPEGGRTLSKTSFDAAPMRSAAHLGNYVDPEVNYVPENETCGAHVKYIFEKVVPDFVNPTAGLDIIGLGDGADIVETYLNNNETWERIAGRINCFASVGGHFPIWELKCDGLQEFLKDRARAYVPSLEPLGMVLSGPDGNSDTTTFTELGCPVFSAGEPLHVETLFIASHTLVLDWLQEVADTSSKTKPYKNPMFTVVYSDESREDNEWNCEEDISSTIAEVDSSEDEGVGDWLVIPGDNFMAKEAEQKKTGSDEQGGESKLGKISGSTLSALKSAMAAATIKNPGDEA</sequence>
<feature type="domain" description="Arb2" evidence="2">
    <location>
        <begin position="15"/>
        <end position="297"/>
    </location>
</feature>
<organism evidence="3 4">
    <name type="scientific">Xylaria flabelliformis</name>
    <dbReference type="NCBI Taxonomy" id="2512241"/>
    <lineage>
        <taxon>Eukaryota</taxon>
        <taxon>Fungi</taxon>
        <taxon>Dikarya</taxon>
        <taxon>Ascomycota</taxon>
        <taxon>Pezizomycotina</taxon>
        <taxon>Sordariomycetes</taxon>
        <taxon>Xylariomycetidae</taxon>
        <taxon>Xylariales</taxon>
        <taxon>Xylariaceae</taxon>
        <taxon>Xylaria</taxon>
    </lineage>
</organism>
<dbReference type="InterPro" id="IPR048263">
    <property type="entry name" value="Arb2"/>
</dbReference>
<reference evidence="4" key="1">
    <citation type="submission" date="2019-06" db="EMBL/GenBank/DDBJ databases">
        <title>Draft genome sequence of the griseofulvin-producing fungus Xylaria cubensis strain G536.</title>
        <authorList>
            <person name="Mead M.E."/>
            <person name="Raja H.A."/>
            <person name="Steenwyk J.L."/>
            <person name="Knowles S.L."/>
            <person name="Oberlies N.H."/>
            <person name="Rokas A."/>
        </authorList>
    </citation>
    <scope>NUCLEOTIDE SEQUENCE [LARGE SCALE GENOMIC DNA]</scope>
    <source>
        <strain evidence="4">G536</strain>
    </source>
</reference>
<feature type="region of interest" description="Disordered" evidence="1">
    <location>
        <begin position="411"/>
        <end position="432"/>
    </location>
</feature>
<dbReference type="PANTHER" id="PTHR21357">
    <property type="entry name" value="FAM172 FAMILY PROTEIN HOMOLOG CG10038"/>
    <property type="match status" value="1"/>
</dbReference>
<dbReference type="EMBL" id="VFLP01000050">
    <property type="protein sequence ID" value="TRX91006.1"/>
    <property type="molecule type" value="Genomic_DNA"/>
</dbReference>
<dbReference type="Pfam" id="PF22749">
    <property type="entry name" value="Arb2"/>
    <property type="match status" value="1"/>
</dbReference>
<gene>
    <name evidence="3" type="ORF">FHL15_008211</name>
</gene>
<dbReference type="GO" id="GO:0031048">
    <property type="term" value="P:regulatory ncRNA-mediated heterochromatin formation"/>
    <property type="evidence" value="ECO:0007669"/>
    <property type="project" value="TreeGrafter"/>
</dbReference>
<proteinExistence type="predicted"/>
<evidence type="ECO:0000313" key="4">
    <source>
        <dbReference type="Proteomes" id="UP000319160"/>
    </source>
</evidence>
<accession>A0A553HSR9</accession>
<dbReference type="InterPro" id="IPR053858">
    <property type="entry name" value="Arb2_dom"/>
</dbReference>